<dbReference type="EMBL" id="CAFBLO010000091">
    <property type="protein sequence ID" value="CAB4873342.1"/>
    <property type="molecule type" value="Genomic_DNA"/>
</dbReference>
<sequence>MKTGTEALSSRLLSEPLPDSLILPSGAAWPQSRSDVAKHPQLELLGTRRGAPIEHRLEKIVADARRRDVPDVTILLIAEALNVAQFPEYIINRLRQMADKLEIVFFARAQSAALLSFVAHRVQSWTSPKYIRPVYAGILKGTRKRFYYDVYASRWSGGDHTLTILPYFEDDHLTDGLMKRFALHTGIKVPATNKTYRANASLGKEQLERLGELKQRLFRFRSNPALEKLAARFYFTARRRIQNEVQGSRWALNAEQTREIVERYRESNARFKKLLGSQSRRDMWKRWFAELEPNPKK</sequence>
<accession>A0A6J6IR57</accession>
<reference evidence="1" key="1">
    <citation type="submission" date="2020-05" db="EMBL/GenBank/DDBJ databases">
        <authorList>
            <person name="Chiriac C."/>
            <person name="Salcher M."/>
            <person name="Ghai R."/>
            <person name="Kavagutti S V."/>
        </authorList>
    </citation>
    <scope>NUCLEOTIDE SEQUENCE</scope>
</reference>
<proteinExistence type="predicted"/>
<dbReference type="EMBL" id="CAEZVJ010000044">
    <property type="protein sequence ID" value="CAB4626956.1"/>
    <property type="molecule type" value="Genomic_DNA"/>
</dbReference>
<dbReference type="AlphaFoldDB" id="A0A6J6IR57"/>
<evidence type="ECO:0000313" key="1">
    <source>
        <dbReference type="EMBL" id="CAB4626956.1"/>
    </source>
</evidence>
<protein>
    <submittedName>
        <fullName evidence="1">Unannotated protein</fullName>
    </submittedName>
</protein>
<gene>
    <name evidence="1" type="ORF">UFOPK1961_00522</name>
    <name evidence="2" type="ORF">UFOPK3364_00871</name>
</gene>
<evidence type="ECO:0000313" key="2">
    <source>
        <dbReference type="EMBL" id="CAB4873342.1"/>
    </source>
</evidence>
<name>A0A6J6IR57_9ZZZZ</name>
<organism evidence="1">
    <name type="scientific">freshwater metagenome</name>
    <dbReference type="NCBI Taxonomy" id="449393"/>
    <lineage>
        <taxon>unclassified sequences</taxon>
        <taxon>metagenomes</taxon>
        <taxon>ecological metagenomes</taxon>
    </lineage>
</organism>